<gene>
    <name evidence="3" type="ORF">SAMN05444390_10217</name>
</gene>
<accession>A0A1H6AH57</accession>
<dbReference type="Gene3D" id="3.40.50.80">
    <property type="entry name" value="Nucleotide-binding domain of ferredoxin-NADP reductase (FNR) module"/>
    <property type="match status" value="1"/>
</dbReference>
<dbReference type="InterPro" id="IPR007037">
    <property type="entry name" value="SIP_rossman_dom"/>
</dbReference>
<dbReference type="Gene3D" id="2.40.30.10">
    <property type="entry name" value="Translation factors"/>
    <property type="match status" value="1"/>
</dbReference>
<dbReference type="Pfam" id="PF04954">
    <property type="entry name" value="SIP"/>
    <property type="match status" value="1"/>
</dbReference>
<dbReference type="InterPro" id="IPR017927">
    <property type="entry name" value="FAD-bd_FR_type"/>
</dbReference>
<dbReference type="InterPro" id="IPR013113">
    <property type="entry name" value="SIP_FAD-bd"/>
</dbReference>
<dbReference type="PANTHER" id="PTHR30157">
    <property type="entry name" value="FERRIC REDUCTASE, NADPH-DEPENDENT"/>
    <property type="match status" value="1"/>
</dbReference>
<evidence type="ECO:0000256" key="1">
    <source>
        <dbReference type="ARBA" id="ARBA00035644"/>
    </source>
</evidence>
<dbReference type="PANTHER" id="PTHR30157:SF0">
    <property type="entry name" value="NADPH-DEPENDENT FERRIC-CHELATE REDUCTASE"/>
    <property type="match status" value="1"/>
</dbReference>
<comment type="similarity">
    <text evidence="1">Belongs to the SIP oxidoreductase family.</text>
</comment>
<evidence type="ECO:0000313" key="3">
    <source>
        <dbReference type="EMBL" id="SEG47580.1"/>
    </source>
</evidence>
<dbReference type="Pfam" id="PF08021">
    <property type="entry name" value="FAD_binding_9"/>
    <property type="match status" value="1"/>
</dbReference>
<dbReference type="PROSITE" id="PS51384">
    <property type="entry name" value="FAD_FR"/>
    <property type="match status" value="1"/>
</dbReference>
<dbReference type="GO" id="GO:0016491">
    <property type="term" value="F:oxidoreductase activity"/>
    <property type="evidence" value="ECO:0007669"/>
    <property type="project" value="InterPro"/>
</dbReference>
<evidence type="ECO:0000313" key="4">
    <source>
        <dbReference type="Proteomes" id="UP000236745"/>
    </source>
</evidence>
<dbReference type="RefSeq" id="WP_104003136.1">
    <property type="nucleotide sequence ID" value="NZ_FNVQ01000002.1"/>
</dbReference>
<proteinExistence type="inferred from homology"/>
<sequence>MKKPEPRELEVIRTARITPNMHRVTLGGAGMSQFPDDQESAYIKLFFPQAEGEKPLVRTYTVRHQRPGEIDVDFNLHGDAESGLGAGPASSWAASTQPGDRILVGGPGTKKMINPDADWHLLAGDMTALPAISVNLEQLPEDARGHAVISIMHEDDAQPLKHPANITLHWVVDPSPRDENQTLLNYISKLDLPEGEPSIWTACEFTSMRALRHHFKETWQPPRERLYISSYWKRGRSEDQHKVIKREDADREGN</sequence>
<reference evidence="3 4" key="1">
    <citation type="submission" date="2016-10" db="EMBL/GenBank/DDBJ databases">
        <authorList>
            <person name="de Groot N.N."/>
        </authorList>
    </citation>
    <scope>NUCLEOTIDE SEQUENCE [LARGE SCALE GENOMIC DNA]</scope>
    <source>
        <strain evidence="3 4">DSM 22012</strain>
    </source>
</reference>
<dbReference type="Proteomes" id="UP000236745">
    <property type="component" value="Unassembled WGS sequence"/>
</dbReference>
<protein>
    <submittedName>
        <fullName evidence="3">NADPH-dependent ferric siderophore reductase, contains FAD-binding and SIP domains</fullName>
    </submittedName>
</protein>
<dbReference type="InterPro" id="IPR017938">
    <property type="entry name" value="Riboflavin_synthase-like_b-brl"/>
</dbReference>
<name>A0A1H6AH57_9GAMM</name>
<dbReference type="CDD" id="cd06193">
    <property type="entry name" value="siderophore_interacting"/>
    <property type="match status" value="1"/>
</dbReference>
<dbReference type="AlphaFoldDB" id="A0A1H6AH57"/>
<dbReference type="EMBL" id="FNVQ01000002">
    <property type="protein sequence ID" value="SEG47580.1"/>
    <property type="molecule type" value="Genomic_DNA"/>
</dbReference>
<dbReference type="OrthoDB" id="9814826at2"/>
<dbReference type="InterPro" id="IPR039374">
    <property type="entry name" value="SIP_fam"/>
</dbReference>
<dbReference type="InterPro" id="IPR039261">
    <property type="entry name" value="FNR_nucleotide-bd"/>
</dbReference>
<organism evidence="3 4">
    <name type="scientific">Marinobacterium lutimaris</name>
    <dbReference type="NCBI Taxonomy" id="568106"/>
    <lineage>
        <taxon>Bacteria</taxon>
        <taxon>Pseudomonadati</taxon>
        <taxon>Pseudomonadota</taxon>
        <taxon>Gammaproteobacteria</taxon>
        <taxon>Oceanospirillales</taxon>
        <taxon>Oceanospirillaceae</taxon>
        <taxon>Marinobacterium</taxon>
    </lineage>
</organism>
<dbReference type="SUPFAM" id="SSF63380">
    <property type="entry name" value="Riboflavin synthase domain-like"/>
    <property type="match status" value="1"/>
</dbReference>
<feature type="domain" description="FAD-binding FR-type" evidence="2">
    <location>
        <begin position="4"/>
        <end position="114"/>
    </location>
</feature>
<evidence type="ECO:0000259" key="2">
    <source>
        <dbReference type="PROSITE" id="PS51384"/>
    </source>
</evidence>
<keyword evidence="4" id="KW-1185">Reference proteome</keyword>